<evidence type="ECO:0000313" key="2">
    <source>
        <dbReference type="EMBL" id="CAD7656966.1"/>
    </source>
</evidence>
<dbReference type="OrthoDB" id="539634at2759"/>
<evidence type="ECO:0000256" key="1">
    <source>
        <dbReference type="ARBA" id="ARBA00006995"/>
    </source>
</evidence>
<protein>
    <recommendedName>
        <fullName evidence="4">Tetratricopeptide repeat protein 36</fullName>
    </recommendedName>
</protein>
<reference evidence="2" key="1">
    <citation type="submission" date="2020-11" db="EMBL/GenBank/DDBJ databases">
        <authorList>
            <person name="Tran Van P."/>
        </authorList>
    </citation>
    <scope>NUCLEOTIDE SEQUENCE</scope>
</reference>
<dbReference type="GO" id="GO:0006570">
    <property type="term" value="P:tyrosine metabolic process"/>
    <property type="evidence" value="ECO:0007669"/>
    <property type="project" value="TreeGrafter"/>
</dbReference>
<dbReference type="PANTHER" id="PTHR21405">
    <property type="entry name" value="CDNA SEQUENCE BC021608"/>
    <property type="match status" value="1"/>
</dbReference>
<dbReference type="Gene3D" id="1.25.40.10">
    <property type="entry name" value="Tetratricopeptide repeat domain"/>
    <property type="match status" value="1"/>
</dbReference>
<comment type="similarity">
    <text evidence="1">Belongs to the TTC36 family.</text>
</comment>
<accession>A0A7R9MD43</accession>
<keyword evidence="3" id="KW-1185">Reference proteome</keyword>
<gene>
    <name evidence="2" type="ORF">ONB1V03_LOCUS13602</name>
</gene>
<dbReference type="PANTHER" id="PTHR21405:SF0">
    <property type="entry name" value="TETRATRICOPEPTIDE REPEAT PROTEIN 36"/>
    <property type="match status" value="1"/>
</dbReference>
<proteinExistence type="inferred from homology"/>
<sequence>MCSKNDKLVLNSIFNPFLPTTEDNETTGNDVEIIGGPEEELAKQLEIDAINAANCAEYDRSLQLLTEAINAAPNRASWSQLLIGLIYSYNNRAQVYRVKGNTDLAFQDLNNAINLSSGKGLVARQAYCQRGLIHLLNDRQTEGVEDMKVSAKLGNEFARALVVQMNPYAALCNKMLRDMIDKCRNGEEQ</sequence>
<organism evidence="2">
    <name type="scientific">Oppiella nova</name>
    <dbReference type="NCBI Taxonomy" id="334625"/>
    <lineage>
        <taxon>Eukaryota</taxon>
        <taxon>Metazoa</taxon>
        <taxon>Ecdysozoa</taxon>
        <taxon>Arthropoda</taxon>
        <taxon>Chelicerata</taxon>
        <taxon>Arachnida</taxon>
        <taxon>Acari</taxon>
        <taxon>Acariformes</taxon>
        <taxon>Sarcoptiformes</taxon>
        <taxon>Oribatida</taxon>
        <taxon>Brachypylina</taxon>
        <taxon>Oppioidea</taxon>
        <taxon>Oppiidae</taxon>
        <taxon>Oppiella</taxon>
    </lineage>
</organism>
<dbReference type="EMBL" id="OC926936">
    <property type="protein sequence ID" value="CAD7656966.1"/>
    <property type="molecule type" value="Genomic_DNA"/>
</dbReference>
<dbReference type="AlphaFoldDB" id="A0A7R9MD43"/>
<name>A0A7R9MD43_9ACAR</name>
<dbReference type="SUPFAM" id="SSF48452">
    <property type="entry name" value="TPR-like"/>
    <property type="match status" value="1"/>
</dbReference>
<dbReference type="Proteomes" id="UP000728032">
    <property type="component" value="Unassembled WGS sequence"/>
</dbReference>
<dbReference type="InterPro" id="IPR038906">
    <property type="entry name" value="TTC36"/>
</dbReference>
<dbReference type="InterPro" id="IPR011990">
    <property type="entry name" value="TPR-like_helical_dom_sf"/>
</dbReference>
<dbReference type="EMBL" id="CAJPVJ010012111">
    <property type="protein sequence ID" value="CAG2174153.1"/>
    <property type="molecule type" value="Genomic_DNA"/>
</dbReference>
<evidence type="ECO:0000313" key="3">
    <source>
        <dbReference type="Proteomes" id="UP000728032"/>
    </source>
</evidence>
<evidence type="ECO:0008006" key="4">
    <source>
        <dbReference type="Google" id="ProtNLM"/>
    </source>
</evidence>